<evidence type="ECO:0000313" key="1">
    <source>
        <dbReference type="EMBL" id="UOG57240.1"/>
    </source>
</evidence>
<dbReference type="Proteomes" id="UP000829829">
    <property type="component" value="Chromosome 1"/>
</dbReference>
<proteinExistence type="predicted"/>
<gene>
    <name evidence="1" type="ORF">MAL03_03405</name>
</gene>
<sequence length="65" mass="7583">MAACGKPDSPRFSYVELTLTQRLTLHGSFEVTQRLASRVARRDTKVKIIIRKMFKFIFPIKAERK</sequence>
<organism evidence="1 2">
    <name type="scientific">Leptospira noguchii</name>
    <dbReference type="NCBI Taxonomy" id="28182"/>
    <lineage>
        <taxon>Bacteria</taxon>
        <taxon>Pseudomonadati</taxon>
        <taxon>Spirochaetota</taxon>
        <taxon>Spirochaetia</taxon>
        <taxon>Leptospirales</taxon>
        <taxon>Leptospiraceae</taxon>
        <taxon>Leptospira</taxon>
    </lineage>
</organism>
<accession>A0AAE9K8K5</accession>
<dbReference type="EMBL" id="CP091957">
    <property type="protein sequence ID" value="UOG57240.1"/>
    <property type="molecule type" value="Genomic_DNA"/>
</dbReference>
<dbReference type="AlphaFoldDB" id="A0AAE9K8K5"/>
<name>A0AAE9K8K5_9LEPT</name>
<protein>
    <submittedName>
        <fullName evidence="1">Uncharacterized protein</fullName>
    </submittedName>
</protein>
<reference evidence="1" key="1">
    <citation type="submission" date="2022-02" db="EMBL/GenBank/DDBJ databases">
        <title>The genetically variable rfb locus in Leptospira is a mobile cassette and a molecular signature of serovar identity.</title>
        <authorList>
            <person name="Nieves C."/>
            <person name="Vincent A.T."/>
            <person name="Zarantonelli L."/>
            <person name="Picardeau M."/>
            <person name="Veyrier F.J."/>
            <person name="Buschiazzo A."/>
        </authorList>
    </citation>
    <scope>NUCLEOTIDE SEQUENCE</scope>
    <source>
        <strain evidence="1">IP1512017</strain>
    </source>
</reference>
<evidence type="ECO:0000313" key="2">
    <source>
        <dbReference type="Proteomes" id="UP000829829"/>
    </source>
</evidence>
<dbReference type="RefSeq" id="WP_243807381.1">
    <property type="nucleotide sequence ID" value="NZ_CP091953.1"/>
</dbReference>